<accession>A0A0H4JC76</accession>
<dbReference type="EMBL" id="CP011002">
    <property type="protein sequence ID" value="AKO66097.1"/>
    <property type="molecule type" value="Genomic_DNA"/>
</dbReference>
<feature type="chain" id="PRO_5005206817" description="Lipoprotein SmpA/OmlA domain-containing protein" evidence="1">
    <location>
        <begin position="18"/>
        <end position="133"/>
    </location>
</feature>
<dbReference type="OrthoDB" id="8537549at2"/>
<proteinExistence type="predicted"/>
<protein>
    <recommendedName>
        <fullName evidence="4">Lipoprotein SmpA/OmlA domain-containing protein</fullName>
    </recommendedName>
</protein>
<name>A0A0H4JC76_9PROT</name>
<dbReference type="Proteomes" id="UP000066549">
    <property type="component" value="Chromosome"/>
</dbReference>
<evidence type="ECO:0008006" key="4">
    <source>
        <dbReference type="Google" id="ProtNLM"/>
    </source>
</evidence>
<keyword evidence="1" id="KW-0732">Signal</keyword>
<gene>
    <name evidence="2" type="ORF">VI33_05230</name>
</gene>
<organism evidence="2 3">
    <name type="scientific">Methylophilales bacterium MBRS-H7</name>
    <dbReference type="NCBI Taxonomy" id="1623450"/>
    <lineage>
        <taxon>Bacteria</taxon>
        <taxon>Pseudomonadati</taxon>
        <taxon>Pseudomonadota</taxon>
        <taxon>Betaproteobacteria</taxon>
        <taxon>Nitrosomonadales</taxon>
        <taxon>OM43 clade</taxon>
    </lineage>
</organism>
<sequence>MKKIIFLILFFSLSSFADEDISISEAPLVDELPVNELEFVDTIGLLTPAEVEKILGEPKKIVNITLESSKEVIASSWYYENINTDHSGNYYPITEIDIVDGYIESVVFLNSDMDEIDRVEGQKYDIKRPEKVF</sequence>
<dbReference type="AlphaFoldDB" id="A0A0H4JC76"/>
<reference evidence="2 3" key="1">
    <citation type="submission" date="2015-03" db="EMBL/GenBank/DDBJ databases">
        <title>Comparative analysis of the OM43 clade including a novel species from Red Sea uncovers genomic and metabolic diversity among marine methylotrophs.</title>
        <authorList>
            <person name="Jimenez-Infante F."/>
            <person name="Ngugi D.K."/>
            <person name="Vinu M."/>
            <person name="Alam I."/>
            <person name="Kamau A."/>
            <person name="Blom J."/>
            <person name="Bajic V.B."/>
            <person name="Stingl U."/>
        </authorList>
    </citation>
    <scope>NUCLEOTIDE SEQUENCE [LARGE SCALE GENOMIC DNA]</scope>
    <source>
        <strain evidence="2 3">MBRSH7</strain>
    </source>
</reference>
<evidence type="ECO:0000313" key="2">
    <source>
        <dbReference type="EMBL" id="AKO66097.1"/>
    </source>
</evidence>
<evidence type="ECO:0000256" key="1">
    <source>
        <dbReference type="SAM" id="SignalP"/>
    </source>
</evidence>
<evidence type="ECO:0000313" key="3">
    <source>
        <dbReference type="Proteomes" id="UP000066549"/>
    </source>
</evidence>
<keyword evidence="3" id="KW-1185">Reference proteome</keyword>
<feature type="signal peptide" evidence="1">
    <location>
        <begin position="1"/>
        <end position="17"/>
    </location>
</feature>